<evidence type="ECO:0000256" key="6">
    <source>
        <dbReference type="ARBA" id="ARBA00022954"/>
    </source>
</evidence>
<dbReference type="PANTHER" id="PTHR16458">
    <property type="entry name" value="GLYCINE N-METHYLTRANSFERASE"/>
    <property type="match status" value="1"/>
</dbReference>
<dbReference type="GO" id="GO:0032259">
    <property type="term" value="P:methylation"/>
    <property type="evidence" value="ECO:0007669"/>
    <property type="project" value="UniProtKB-KW"/>
</dbReference>
<keyword evidence="6" id="KW-0290">Folate-binding</keyword>
<evidence type="ECO:0000313" key="9">
    <source>
        <dbReference type="Proteomes" id="UP000792457"/>
    </source>
</evidence>
<dbReference type="AlphaFoldDB" id="A0A8K0NS60"/>
<evidence type="ECO:0000256" key="7">
    <source>
        <dbReference type="ARBA" id="ARBA00048261"/>
    </source>
</evidence>
<dbReference type="GO" id="GO:0006111">
    <property type="term" value="P:regulation of gluconeogenesis"/>
    <property type="evidence" value="ECO:0007669"/>
    <property type="project" value="TreeGrafter"/>
</dbReference>
<evidence type="ECO:0000256" key="4">
    <source>
        <dbReference type="ARBA" id="ARBA00022679"/>
    </source>
</evidence>
<organism evidence="8 9">
    <name type="scientific">Ladona fulva</name>
    <name type="common">Scarce chaser dragonfly</name>
    <name type="synonym">Libellula fulva</name>
    <dbReference type="NCBI Taxonomy" id="123851"/>
    <lineage>
        <taxon>Eukaryota</taxon>
        <taxon>Metazoa</taxon>
        <taxon>Ecdysozoa</taxon>
        <taxon>Arthropoda</taxon>
        <taxon>Hexapoda</taxon>
        <taxon>Insecta</taxon>
        <taxon>Pterygota</taxon>
        <taxon>Palaeoptera</taxon>
        <taxon>Odonata</taxon>
        <taxon>Epiprocta</taxon>
        <taxon>Anisoptera</taxon>
        <taxon>Libelluloidea</taxon>
        <taxon>Libellulidae</taxon>
        <taxon>Ladona</taxon>
    </lineage>
</organism>
<evidence type="ECO:0000256" key="3">
    <source>
        <dbReference type="ARBA" id="ARBA00022603"/>
    </source>
</evidence>
<reference evidence="8" key="2">
    <citation type="submission" date="2017-10" db="EMBL/GenBank/DDBJ databases">
        <title>Ladona fulva Genome sequencing and assembly.</title>
        <authorList>
            <person name="Murali S."/>
            <person name="Richards S."/>
            <person name="Bandaranaike D."/>
            <person name="Bellair M."/>
            <person name="Blankenburg K."/>
            <person name="Chao H."/>
            <person name="Dinh H."/>
            <person name="Doddapaneni H."/>
            <person name="Dugan-Rocha S."/>
            <person name="Elkadiri S."/>
            <person name="Gnanaolivu R."/>
            <person name="Hernandez B."/>
            <person name="Skinner E."/>
            <person name="Javaid M."/>
            <person name="Lee S."/>
            <person name="Li M."/>
            <person name="Ming W."/>
            <person name="Munidasa M."/>
            <person name="Muniz J."/>
            <person name="Nguyen L."/>
            <person name="Hughes D."/>
            <person name="Osuji N."/>
            <person name="Pu L.-L."/>
            <person name="Puazo M."/>
            <person name="Qu C."/>
            <person name="Quiroz J."/>
            <person name="Raj R."/>
            <person name="Weissenberger G."/>
            <person name="Xin Y."/>
            <person name="Zou X."/>
            <person name="Han Y."/>
            <person name="Worley K."/>
            <person name="Muzny D."/>
            <person name="Gibbs R."/>
        </authorList>
    </citation>
    <scope>NUCLEOTIDE SEQUENCE</scope>
    <source>
        <strain evidence="8">Sampled in the wild</strain>
    </source>
</reference>
<dbReference type="GO" id="GO:0046500">
    <property type="term" value="P:S-adenosylmethionine metabolic process"/>
    <property type="evidence" value="ECO:0007669"/>
    <property type="project" value="TreeGrafter"/>
</dbReference>
<keyword evidence="5" id="KW-0949">S-adenosyl-L-methionine</keyword>
<dbReference type="GO" id="GO:0016594">
    <property type="term" value="F:glycine binding"/>
    <property type="evidence" value="ECO:0007669"/>
    <property type="project" value="TreeGrafter"/>
</dbReference>
<evidence type="ECO:0000256" key="5">
    <source>
        <dbReference type="ARBA" id="ARBA00022691"/>
    </source>
</evidence>
<dbReference type="EMBL" id="KZ308142">
    <property type="protein sequence ID" value="KAG8222710.1"/>
    <property type="molecule type" value="Genomic_DNA"/>
</dbReference>
<dbReference type="InterPro" id="IPR014369">
    <property type="entry name" value="Gly/Sar_N_MeTrfase"/>
</dbReference>
<dbReference type="InterPro" id="IPR029063">
    <property type="entry name" value="SAM-dependent_MTases_sf"/>
</dbReference>
<dbReference type="GO" id="GO:0051289">
    <property type="term" value="P:protein homotetramerization"/>
    <property type="evidence" value="ECO:0007669"/>
    <property type="project" value="TreeGrafter"/>
</dbReference>
<evidence type="ECO:0000256" key="1">
    <source>
        <dbReference type="ARBA" id="ARBA00011999"/>
    </source>
</evidence>
<dbReference type="Proteomes" id="UP000792457">
    <property type="component" value="Unassembled WGS sequence"/>
</dbReference>
<dbReference type="GO" id="GO:0046498">
    <property type="term" value="P:S-adenosylhomocysteine metabolic process"/>
    <property type="evidence" value="ECO:0007669"/>
    <property type="project" value="TreeGrafter"/>
</dbReference>
<comment type="catalytic activity">
    <reaction evidence="7">
        <text>glycine + S-adenosyl-L-methionine = sarcosine + S-adenosyl-L-homocysteine + H(+)</text>
        <dbReference type="Rhea" id="RHEA:19937"/>
        <dbReference type="ChEBI" id="CHEBI:15378"/>
        <dbReference type="ChEBI" id="CHEBI:57305"/>
        <dbReference type="ChEBI" id="CHEBI:57433"/>
        <dbReference type="ChEBI" id="CHEBI:57856"/>
        <dbReference type="ChEBI" id="CHEBI:59789"/>
        <dbReference type="EC" id="2.1.1.20"/>
    </reaction>
    <physiologicalReaction direction="left-to-right" evidence="7">
        <dbReference type="Rhea" id="RHEA:19938"/>
    </physiologicalReaction>
</comment>
<name>A0A8K0NS60_LADFU</name>
<dbReference type="GO" id="GO:0006730">
    <property type="term" value="P:one-carbon metabolic process"/>
    <property type="evidence" value="ECO:0007669"/>
    <property type="project" value="TreeGrafter"/>
</dbReference>
<dbReference type="Gene3D" id="3.40.50.150">
    <property type="entry name" value="Vaccinia Virus protein VP39"/>
    <property type="match status" value="1"/>
</dbReference>
<accession>A0A8K0NS60</accession>
<sequence length="86" mass="10146">MYVNGKPHMVTMDYIMDVSEVFRSKNPEDDLVSFRLSYYPHTLDSFREMLTEAFEGKCKQTIYGDFKPLDEIKDPGFFVHVVEKLK</sequence>
<dbReference type="GO" id="GO:1904047">
    <property type="term" value="F:S-adenosyl-L-methionine binding"/>
    <property type="evidence" value="ECO:0007669"/>
    <property type="project" value="TreeGrafter"/>
</dbReference>
<gene>
    <name evidence="8" type="ORF">J437_LFUL001879</name>
</gene>
<dbReference type="GO" id="GO:0042802">
    <property type="term" value="F:identical protein binding"/>
    <property type="evidence" value="ECO:0007669"/>
    <property type="project" value="TreeGrafter"/>
</dbReference>
<dbReference type="OrthoDB" id="3647at2759"/>
<dbReference type="PANTHER" id="PTHR16458:SF2">
    <property type="entry name" value="GLYCINE N-METHYLTRANSFERASE"/>
    <property type="match status" value="1"/>
</dbReference>
<dbReference type="EC" id="2.1.1.20" evidence="1"/>
<protein>
    <recommendedName>
        <fullName evidence="2">Glycine N-methyltransferase</fullName>
        <ecNumber evidence="1">2.1.1.20</ecNumber>
    </recommendedName>
</protein>
<dbReference type="GO" id="GO:0005829">
    <property type="term" value="C:cytosol"/>
    <property type="evidence" value="ECO:0007669"/>
    <property type="project" value="TreeGrafter"/>
</dbReference>
<dbReference type="Gene3D" id="3.30.46.10">
    <property type="entry name" value="Glycine N-methyltransferase, chain A, domain 1"/>
    <property type="match status" value="1"/>
</dbReference>
<dbReference type="GO" id="GO:1901052">
    <property type="term" value="P:sarcosine metabolic process"/>
    <property type="evidence" value="ECO:0007669"/>
    <property type="project" value="TreeGrafter"/>
</dbReference>
<proteinExistence type="predicted"/>
<reference evidence="8" key="1">
    <citation type="submission" date="2013-04" db="EMBL/GenBank/DDBJ databases">
        <authorList>
            <person name="Qu J."/>
            <person name="Murali S.C."/>
            <person name="Bandaranaike D."/>
            <person name="Bellair M."/>
            <person name="Blankenburg K."/>
            <person name="Chao H."/>
            <person name="Dinh H."/>
            <person name="Doddapaneni H."/>
            <person name="Downs B."/>
            <person name="Dugan-Rocha S."/>
            <person name="Elkadiri S."/>
            <person name="Gnanaolivu R.D."/>
            <person name="Hernandez B."/>
            <person name="Javaid M."/>
            <person name="Jayaseelan J.C."/>
            <person name="Lee S."/>
            <person name="Li M."/>
            <person name="Ming W."/>
            <person name="Munidasa M."/>
            <person name="Muniz J."/>
            <person name="Nguyen L."/>
            <person name="Ongeri F."/>
            <person name="Osuji N."/>
            <person name="Pu L.-L."/>
            <person name="Puazo M."/>
            <person name="Qu C."/>
            <person name="Quiroz J."/>
            <person name="Raj R."/>
            <person name="Weissenberger G."/>
            <person name="Xin Y."/>
            <person name="Zou X."/>
            <person name="Han Y."/>
            <person name="Richards S."/>
            <person name="Worley K."/>
            <person name="Muzny D."/>
            <person name="Gibbs R."/>
        </authorList>
    </citation>
    <scope>NUCLEOTIDE SEQUENCE</scope>
    <source>
        <strain evidence="8">Sampled in the wild</strain>
    </source>
</reference>
<keyword evidence="3" id="KW-0489">Methyltransferase</keyword>
<dbReference type="GO" id="GO:0017174">
    <property type="term" value="F:glycine N-methyltransferase activity"/>
    <property type="evidence" value="ECO:0007669"/>
    <property type="project" value="UniProtKB-EC"/>
</dbReference>
<keyword evidence="9" id="KW-1185">Reference proteome</keyword>
<keyword evidence="4" id="KW-0808">Transferase</keyword>
<comment type="caution">
    <text evidence="8">The sequence shown here is derived from an EMBL/GenBank/DDBJ whole genome shotgun (WGS) entry which is preliminary data.</text>
</comment>
<dbReference type="GO" id="GO:0005542">
    <property type="term" value="F:folic acid binding"/>
    <property type="evidence" value="ECO:0007669"/>
    <property type="project" value="UniProtKB-KW"/>
</dbReference>
<evidence type="ECO:0000313" key="8">
    <source>
        <dbReference type="EMBL" id="KAG8222710.1"/>
    </source>
</evidence>
<evidence type="ECO:0000256" key="2">
    <source>
        <dbReference type="ARBA" id="ARBA00019972"/>
    </source>
</evidence>